<keyword evidence="2" id="KW-0539">Nucleus</keyword>
<dbReference type="EC" id="3.6.1.-" evidence="2"/>
<comment type="subcellular location">
    <subcellularLocation>
        <location evidence="2">Nucleus</location>
    </subcellularLocation>
</comment>
<reference evidence="5" key="1">
    <citation type="submission" date="2022-10" db="EMBL/GenBank/DDBJ databases">
        <title>Genome assembly of Pristionchus species.</title>
        <authorList>
            <person name="Yoshida K."/>
            <person name="Sommer R.J."/>
        </authorList>
    </citation>
    <scope>NUCLEOTIDE SEQUENCE [LARGE SCALE GENOMIC DNA]</scope>
    <source>
        <strain evidence="5">RS5460</strain>
    </source>
</reference>
<comment type="function">
    <text evidence="2">Decapping enzyme for NAD-capped RNAs: specifically hydrolyzes the nicotinamide adenine dinucleotide (NAD) cap from a subset of RNAs by removing the entire NAD moiety from the 5'-end of an NAD-capped RNA.</text>
</comment>
<name>A0AAN5C3W2_9BILA</name>
<dbReference type="GO" id="GO:0000166">
    <property type="term" value="F:nucleotide binding"/>
    <property type="evidence" value="ECO:0007669"/>
    <property type="project" value="UniProtKB-KW"/>
</dbReference>
<dbReference type="GO" id="GO:0046872">
    <property type="term" value="F:metal ion binding"/>
    <property type="evidence" value="ECO:0007669"/>
    <property type="project" value="UniProtKB-KW"/>
</dbReference>
<protein>
    <recommendedName>
        <fullName evidence="2">Decapping nuclease</fullName>
        <ecNumber evidence="2">3.6.1.-</ecNumber>
    </recommendedName>
</protein>
<dbReference type="GO" id="GO:0034353">
    <property type="term" value="F:mRNA 5'-diphosphatase activity"/>
    <property type="evidence" value="ECO:0007669"/>
    <property type="project" value="TreeGrafter"/>
</dbReference>
<organism evidence="4 5">
    <name type="scientific">Pristionchus mayeri</name>
    <dbReference type="NCBI Taxonomy" id="1317129"/>
    <lineage>
        <taxon>Eukaryota</taxon>
        <taxon>Metazoa</taxon>
        <taxon>Ecdysozoa</taxon>
        <taxon>Nematoda</taxon>
        <taxon>Chromadorea</taxon>
        <taxon>Rhabditida</taxon>
        <taxon>Rhabditina</taxon>
        <taxon>Diplogasteromorpha</taxon>
        <taxon>Diplogasteroidea</taxon>
        <taxon>Neodiplogasteridae</taxon>
        <taxon>Pristionchus</taxon>
    </lineage>
</organism>
<dbReference type="GO" id="GO:0004518">
    <property type="term" value="F:nuclease activity"/>
    <property type="evidence" value="ECO:0007669"/>
    <property type="project" value="UniProtKB-KW"/>
</dbReference>
<keyword evidence="2" id="KW-0694">RNA-binding</keyword>
<sequence>IKLFARNGTKLTEPRQIGEFSGHASSITCDRSNLRHLKGFDKNSKTKFDLDAGFATWIPKDADNYRNDLRELQLWAAEIGSCLSAKEAFDDADLVCVRGSLTTIGTTPYNDDKGWRMVAMKTRGVIYLHDCAVRDGSRFASASCARLAHCMYWGFKFEQYMTTDEEKNSDICSPVDCRETYHAVLRADLVRRGRDDPLRLAYSAEIDAVDEIAGDRFVELKTTGEKLNEKFWAYKAHKWWLQSTLSGIDRIVVGHRNPSGVVVQVRNMDTKNLSSNRMTDVMMTFLSAVLSEIERRLEKDGSLQIQIRYSPKDKKVHFENAKENETNILIEEFQKML</sequence>
<dbReference type="PANTHER" id="PTHR12395">
    <property type="entry name" value="DOM-3 RELATED"/>
    <property type="match status" value="1"/>
</dbReference>
<keyword evidence="2" id="KW-0479">Metal-binding</keyword>
<comment type="similarity">
    <text evidence="1 2">Belongs to the DXO/Dom3Z family.</text>
</comment>
<keyword evidence="2" id="KW-0540">Nuclease</keyword>
<dbReference type="GO" id="GO:0000956">
    <property type="term" value="P:nuclear-transcribed mRNA catabolic process"/>
    <property type="evidence" value="ECO:0007669"/>
    <property type="project" value="TreeGrafter"/>
</dbReference>
<dbReference type="Proteomes" id="UP001328107">
    <property type="component" value="Unassembled WGS sequence"/>
</dbReference>
<dbReference type="InterPro" id="IPR039039">
    <property type="entry name" value="RAI1-like_fam"/>
</dbReference>
<proteinExistence type="inferred from homology"/>
<keyword evidence="2" id="KW-0378">Hydrolase</keyword>
<accession>A0AAN5C3W2</accession>
<gene>
    <name evidence="4" type="ORF">PMAYCL1PPCAC_06348</name>
</gene>
<dbReference type="GO" id="GO:0110155">
    <property type="term" value="P:NAD-cap decapping"/>
    <property type="evidence" value="ECO:0007669"/>
    <property type="project" value="TreeGrafter"/>
</dbReference>
<dbReference type="InterPro" id="IPR013961">
    <property type="entry name" value="RAI1"/>
</dbReference>
<feature type="non-terminal residue" evidence="4">
    <location>
        <position position="1"/>
    </location>
</feature>
<dbReference type="PANTHER" id="PTHR12395:SF9">
    <property type="entry name" value="DECAPPING AND EXORIBONUCLEASE PROTEIN"/>
    <property type="match status" value="1"/>
</dbReference>
<dbReference type="Pfam" id="PF08652">
    <property type="entry name" value="RAI1"/>
    <property type="match status" value="1"/>
</dbReference>
<dbReference type="GO" id="GO:0003723">
    <property type="term" value="F:RNA binding"/>
    <property type="evidence" value="ECO:0007669"/>
    <property type="project" value="UniProtKB-KW"/>
</dbReference>
<evidence type="ECO:0000256" key="1">
    <source>
        <dbReference type="ARBA" id="ARBA00006562"/>
    </source>
</evidence>
<feature type="domain" description="RAI1-like" evidence="3">
    <location>
        <begin position="13"/>
        <end position="333"/>
    </location>
</feature>
<dbReference type="GO" id="GO:0005829">
    <property type="term" value="C:cytosol"/>
    <property type="evidence" value="ECO:0007669"/>
    <property type="project" value="TreeGrafter"/>
</dbReference>
<evidence type="ECO:0000313" key="4">
    <source>
        <dbReference type="EMBL" id="GMR36153.1"/>
    </source>
</evidence>
<dbReference type="EMBL" id="BTRK01000002">
    <property type="protein sequence ID" value="GMR36153.1"/>
    <property type="molecule type" value="Genomic_DNA"/>
</dbReference>
<evidence type="ECO:0000313" key="5">
    <source>
        <dbReference type="Proteomes" id="UP001328107"/>
    </source>
</evidence>
<dbReference type="AlphaFoldDB" id="A0AAN5C3W2"/>
<evidence type="ECO:0000256" key="2">
    <source>
        <dbReference type="RuleBase" id="RU367113"/>
    </source>
</evidence>
<comment type="cofactor">
    <cofactor evidence="2">
        <name>a divalent metal cation</name>
        <dbReference type="ChEBI" id="CHEBI:60240"/>
    </cofactor>
</comment>
<comment type="caution">
    <text evidence="4">The sequence shown here is derived from an EMBL/GenBank/DDBJ whole genome shotgun (WGS) entry which is preliminary data.</text>
</comment>
<keyword evidence="2" id="KW-0547">Nucleotide-binding</keyword>
<keyword evidence="5" id="KW-1185">Reference proteome</keyword>
<dbReference type="GO" id="GO:0005634">
    <property type="term" value="C:nucleus"/>
    <property type="evidence" value="ECO:0007669"/>
    <property type="project" value="UniProtKB-SubCell"/>
</dbReference>
<evidence type="ECO:0000259" key="3">
    <source>
        <dbReference type="Pfam" id="PF08652"/>
    </source>
</evidence>